<protein>
    <recommendedName>
        <fullName evidence="1">Protein SirB1 N-terminal domain-containing protein</fullName>
    </recommendedName>
</protein>
<feature type="non-terminal residue" evidence="2">
    <location>
        <position position="240"/>
    </location>
</feature>
<evidence type="ECO:0000313" key="2">
    <source>
        <dbReference type="EMBL" id="SVC85384.1"/>
    </source>
</evidence>
<dbReference type="PANTHER" id="PTHR31350:SF21">
    <property type="entry name" value="F-BOX ONLY PROTEIN 21"/>
    <property type="match status" value="1"/>
</dbReference>
<dbReference type="EMBL" id="UINC01114811">
    <property type="protein sequence ID" value="SVC85384.1"/>
    <property type="molecule type" value="Genomic_DNA"/>
</dbReference>
<dbReference type="InterPro" id="IPR032698">
    <property type="entry name" value="SirB1_N"/>
</dbReference>
<dbReference type="PANTHER" id="PTHR31350">
    <property type="entry name" value="SI:DKEY-261L7.2"/>
    <property type="match status" value="1"/>
</dbReference>
<reference evidence="2" key="1">
    <citation type="submission" date="2018-05" db="EMBL/GenBank/DDBJ databases">
        <authorList>
            <person name="Lanie J.A."/>
            <person name="Ng W.-L."/>
            <person name="Kazmierczak K.M."/>
            <person name="Andrzejewski T.M."/>
            <person name="Davidsen T.M."/>
            <person name="Wayne K.J."/>
            <person name="Tettelin H."/>
            <person name="Glass J.I."/>
            <person name="Rusch D."/>
            <person name="Podicherti R."/>
            <person name="Tsui H.-C.T."/>
            <person name="Winkler M.E."/>
        </authorList>
    </citation>
    <scope>NUCLEOTIDE SEQUENCE</scope>
</reference>
<organism evidence="2">
    <name type="scientific">marine metagenome</name>
    <dbReference type="NCBI Taxonomy" id="408172"/>
    <lineage>
        <taxon>unclassified sequences</taxon>
        <taxon>metagenomes</taxon>
        <taxon>ecological metagenomes</taxon>
    </lineage>
</organism>
<proteinExistence type="predicted"/>
<dbReference type="SUPFAM" id="SSF48371">
    <property type="entry name" value="ARM repeat"/>
    <property type="match status" value="1"/>
</dbReference>
<gene>
    <name evidence="2" type="ORF">METZ01_LOCUS338238</name>
</gene>
<name>A0A382QIM8_9ZZZZ</name>
<dbReference type="AlphaFoldDB" id="A0A382QIM8"/>
<accession>A0A382QIM8</accession>
<dbReference type="Pfam" id="PF13369">
    <property type="entry name" value="Transglut_core2"/>
    <property type="match status" value="1"/>
</dbReference>
<feature type="domain" description="Protein SirB1 N-terminal" evidence="1">
    <location>
        <begin position="121"/>
        <end position="240"/>
    </location>
</feature>
<evidence type="ECO:0000259" key="1">
    <source>
        <dbReference type="Pfam" id="PF13369"/>
    </source>
</evidence>
<sequence length="240" mass="26963">MPPDQVMKALLANTLELASLSEKDKGALVRLLSDPDPEVFQAIRQTLVNCGIEARPWLKAGLNSGDRLVRKHSWELLTQLERCVADREFVAFCNRGGEQLNLEKGLWLLVRTAFPGFDQGAYQAQLDGYAEQVREVCDPTQSKPAALMAINRVLYRKERFRGDKASYYDPQSSYLNRVIDRRLGNPISLCLVYLFVARRLGLPVTGVGMPGHFILRLQSPAFTIYIDAFNGGNFLTHSDC</sequence>
<dbReference type="InterPro" id="IPR016024">
    <property type="entry name" value="ARM-type_fold"/>
</dbReference>